<sequence>MPSIGGGLTSRCFAASGEGGTTVTTITAAVPSMCSRPPYSRVHGTDVGSRKAPQITNRWTLLSLRLEGSLCPVLQNFKVVGHLTVLCDIAHPPQSAANRRVRTAGAGQVSAPNDVQATPTVTSTSSEECSETHIYLQTRRALPQERSGMSWPVTEVRTDTRAQVLDAPTDAVLVGRRTSDGSQGVTQPEELLERVVRRELNTNASAKKSNPNQACDITEASAGVAHHHAYGCEPPAFESASHESQQWECLSNSSGQPSHYVYSAGKQNEGNEKQQQRSPSLGPSVKHYEVQPEAEETERLRKLHGRRISAKCSVIN</sequence>
<evidence type="ECO:0000256" key="1">
    <source>
        <dbReference type="SAM" id="MobiDB-lite"/>
    </source>
</evidence>
<feature type="region of interest" description="Disordered" evidence="1">
    <location>
        <begin position="258"/>
        <end position="300"/>
    </location>
</feature>
<comment type="caution">
    <text evidence="2">The sequence shown here is derived from an EMBL/GenBank/DDBJ whole genome shotgun (WGS) entry which is preliminary data.</text>
</comment>
<gene>
    <name evidence="2" type="ORF">HPB48_022744</name>
</gene>
<dbReference type="VEuPathDB" id="VectorBase:HLOH_062546"/>
<evidence type="ECO:0000313" key="2">
    <source>
        <dbReference type="EMBL" id="KAH9367347.1"/>
    </source>
</evidence>
<dbReference type="AlphaFoldDB" id="A0A9J6FX58"/>
<keyword evidence="3" id="KW-1185">Reference proteome</keyword>
<dbReference type="Proteomes" id="UP000821853">
    <property type="component" value="Chromosome 2"/>
</dbReference>
<accession>A0A9J6FX58</accession>
<name>A0A9J6FX58_HAELO</name>
<evidence type="ECO:0000313" key="3">
    <source>
        <dbReference type="Proteomes" id="UP000821853"/>
    </source>
</evidence>
<feature type="region of interest" description="Disordered" evidence="1">
    <location>
        <begin position="105"/>
        <end position="130"/>
    </location>
</feature>
<organism evidence="2 3">
    <name type="scientific">Haemaphysalis longicornis</name>
    <name type="common">Bush tick</name>
    <dbReference type="NCBI Taxonomy" id="44386"/>
    <lineage>
        <taxon>Eukaryota</taxon>
        <taxon>Metazoa</taxon>
        <taxon>Ecdysozoa</taxon>
        <taxon>Arthropoda</taxon>
        <taxon>Chelicerata</taxon>
        <taxon>Arachnida</taxon>
        <taxon>Acari</taxon>
        <taxon>Parasitiformes</taxon>
        <taxon>Ixodida</taxon>
        <taxon>Ixodoidea</taxon>
        <taxon>Ixodidae</taxon>
        <taxon>Haemaphysalinae</taxon>
        <taxon>Haemaphysalis</taxon>
    </lineage>
</organism>
<reference evidence="2 3" key="1">
    <citation type="journal article" date="2020" name="Cell">
        <title>Large-Scale Comparative Analyses of Tick Genomes Elucidate Their Genetic Diversity and Vector Capacities.</title>
        <authorList>
            <consortium name="Tick Genome and Microbiome Consortium (TIGMIC)"/>
            <person name="Jia N."/>
            <person name="Wang J."/>
            <person name="Shi W."/>
            <person name="Du L."/>
            <person name="Sun Y."/>
            <person name="Zhan W."/>
            <person name="Jiang J.F."/>
            <person name="Wang Q."/>
            <person name="Zhang B."/>
            <person name="Ji P."/>
            <person name="Bell-Sakyi L."/>
            <person name="Cui X.M."/>
            <person name="Yuan T.T."/>
            <person name="Jiang B.G."/>
            <person name="Yang W.F."/>
            <person name="Lam T.T."/>
            <person name="Chang Q.C."/>
            <person name="Ding S.J."/>
            <person name="Wang X.J."/>
            <person name="Zhu J.G."/>
            <person name="Ruan X.D."/>
            <person name="Zhao L."/>
            <person name="Wei J.T."/>
            <person name="Ye R.Z."/>
            <person name="Que T.C."/>
            <person name="Du C.H."/>
            <person name="Zhou Y.H."/>
            <person name="Cheng J.X."/>
            <person name="Dai P.F."/>
            <person name="Guo W.B."/>
            <person name="Han X.H."/>
            <person name="Huang E.J."/>
            <person name="Li L.F."/>
            <person name="Wei W."/>
            <person name="Gao Y.C."/>
            <person name="Liu J.Z."/>
            <person name="Shao H.Z."/>
            <person name="Wang X."/>
            <person name="Wang C.C."/>
            <person name="Yang T.C."/>
            <person name="Huo Q.B."/>
            <person name="Li W."/>
            <person name="Chen H.Y."/>
            <person name="Chen S.E."/>
            <person name="Zhou L.G."/>
            <person name="Ni X.B."/>
            <person name="Tian J.H."/>
            <person name="Sheng Y."/>
            <person name="Liu T."/>
            <person name="Pan Y.S."/>
            <person name="Xia L.Y."/>
            <person name="Li J."/>
            <person name="Zhao F."/>
            <person name="Cao W.C."/>
        </authorList>
    </citation>
    <scope>NUCLEOTIDE SEQUENCE [LARGE SCALE GENOMIC DNA]</scope>
    <source>
        <strain evidence="2">HaeL-2018</strain>
    </source>
</reference>
<proteinExistence type="predicted"/>
<feature type="compositionally biased region" description="Polar residues" evidence="1">
    <location>
        <begin position="110"/>
        <end position="119"/>
    </location>
</feature>
<protein>
    <submittedName>
        <fullName evidence="2">Uncharacterized protein</fullName>
    </submittedName>
</protein>
<dbReference type="EMBL" id="JABSTR010000004">
    <property type="protein sequence ID" value="KAH9367347.1"/>
    <property type="molecule type" value="Genomic_DNA"/>
</dbReference>